<keyword evidence="2" id="KW-1133">Transmembrane helix</keyword>
<sequence>MTTPHDRRPEPGDTTIPESLAKTRVEDDDDYSATLLESHWIQRPDDATTMLDPSGSAAPLGGVAATVPEAPGSTVPHGRVDGTMLRFGPGVTTAALSHGVHTTLAPVALPVRRHRRLRRHALPALILIAALVFLFWRGHSAPALSVRDVSVTTVEQDTGCDDTADVVGVVRTDGRAGEFSYRWVRNDGTTSDVLHATVARGSHEVRVHLLWTFQGRGHHAAEAELQVLSPSRHTATGRFSYDCP</sequence>
<feature type="compositionally biased region" description="Basic and acidic residues" evidence="1">
    <location>
        <begin position="1"/>
        <end position="11"/>
    </location>
</feature>
<reference evidence="3" key="2">
    <citation type="submission" date="2020-09" db="EMBL/GenBank/DDBJ databases">
        <authorList>
            <person name="Sun Q."/>
            <person name="Ohkuma M."/>
        </authorList>
    </citation>
    <scope>NUCLEOTIDE SEQUENCE</scope>
    <source>
        <strain evidence="3">JCM 4125</strain>
    </source>
</reference>
<dbReference type="AlphaFoldDB" id="A0A918LT26"/>
<dbReference type="RefSeq" id="WP_189710338.1">
    <property type="nucleotide sequence ID" value="NZ_BMSA01000004.1"/>
</dbReference>
<protein>
    <submittedName>
        <fullName evidence="3">Uncharacterized protein</fullName>
    </submittedName>
</protein>
<evidence type="ECO:0000313" key="4">
    <source>
        <dbReference type="Proteomes" id="UP000646776"/>
    </source>
</evidence>
<feature type="region of interest" description="Disordered" evidence="1">
    <location>
        <begin position="1"/>
        <end position="28"/>
    </location>
</feature>
<evidence type="ECO:0000256" key="2">
    <source>
        <dbReference type="SAM" id="Phobius"/>
    </source>
</evidence>
<accession>A0A918LT26</accession>
<dbReference type="EMBL" id="BMSA01000004">
    <property type="protein sequence ID" value="GGT45260.1"/>
    <property type="molecule type" value="Genomic_DNA"/>
</dbReference>
<keyword evidence="4" id="KW-1185">Reference proteome</keyword>
<keyword evidence="2" id="KW-0472">Membrane</keyword>
<proteinExistence type="predicted"/>
<evidence type="ECO:0000313" key="3">
    <source>
        <dbReference type="EMBL" id="GGT45260.1"/>
    </source>
</evidence>
<keyword evidence="2" id="KW-0812">Transmembrane</keyword>
<organism evidence="3 4">
    <name type="scientific">Streptomyces phaeofaciens</name>
    <dbReference type="NCBI Taxonomy" id="68254"/>
    <lineage>
        <taxon>Bacteria</taxon>
        <taxon>Bacillati</taxon>
        <taxon>Actinomycetota</taxon>
        <taxon>Actinomycetes</taxon>
        <taxon>Kitasatosporales</taxon>
        <taxon>Streptomycetaceae</taxon>
        <taxon>Streptomyces</taxon>
    </lineage>
</organism>
<feature type="transmembrane region" description="Helical" evidence="2">
    <location>
        <begin position="121"/>
        <end position="138"/>
    </location>
</feature>
<comment type="caution">
    <text evidence="3">The sequence shown here is derived from an EMBL/GenBank/DDBJ whole genome shotgun (WGS) entry which is preliminary data.</text>
</comment>
<dbReference type="Proteomes" id="UP000646776">
    <property type="component" value="Unassembled WGS sequence"/>
</dbReference>
<gene>
    <name evidence="3" type="ORF">GCM10010226_22490</name>
</gene>
<reference evidence="3" key="1">
    <citation type="journal article" date="2014" name="Int. J. Syst. Evol. Microbiol.">
        <title>Complete genome sequence of Corynebacterium casei LMG S-19264T (=DSM 44701T), isolated from a smear-ripened cheese.</title>
        <authorList>
            <consortium name="US DOE Joint Genome Institute (JGI-PGF)"/>
            <person name="Walter F."/>
            <person name="Albersmeier A."/>
            <person name="Kalinowski J."/>
            <person name="Ruckert C."/>
        </authorList>
    </citation>
    <scope>NUCLEOTIDE SEQUENCE</scope>
    <source>
        <strain evidence="3">JCM 4125</strain>
    </source>
</reference>
<name>A0A918LT26_9ACTN</name>
<evidence type="ECO:0000256" key="1">
    <source>
        <dbReference type="SAM" id="MobiDB-lite"/>
    </source>
</evidence>